<sequence>MSLFGPDIRQRGGHGSKASKAAFSNQYLQPAESNVKVPSLYQECEKDYLRYSTAYMEKLAVEGPRSLSTRIRTWFQMNADFALASILTIASLITRFYGLGKGERVIWDEAHFGKFGGYYVKHTFYHDVHPPLAKMLISLSEFLSGFDGKFMFDSGHDYPENVNYVFLRRFNAQFGSVMVPAAYYTMRYLGVSRSAAFVAAMFVCFDNALCTISRFILLDGILLCFNALTIMCMAGFHSCRGESFSRKWWSWLIATGVSIGCVASSKWVGFFTMAIVGVYTIYDLYCKFGDLAMPFMTHMSHWAARVFALLFIPLTIYLICFKIHFSLLYKQGQGSENMPSLFQAGLEGSSLKGQPVDIAYGSEITIKSNSAGIGLLHSHKDAYPGGSKQQQITCYGHSDSNNNWIVHRAHGKATSYDDEPISYVMDGDVIRLVHKQTNRNLHTHQVPGHITTSDWEVSAYGNNTKFPDPNDHWVVELIDKPNRSGSQNQVKALMTRFRLRSATQNCYLRASGKNLPQWAWGQAEVVCDRKKLSKDSGNIWNVEVHTNSRLPKSDPKDFNSNFFSDAWTLNVAMGRTNNALVPDDDKVDPISSVPLDWLFNRVGLRMCGWEDDRYKFFLIGNPVIWWSSTFICIAFFPLQVLYYLIRYRRGHVDFTPQALDQFMFTTGILWAGWFIHYFPYFIMGRVLYLHHYFPSAYFAMLLLAYEVDFCSRRLLPKSRFNRMAVLLYGAAAFANFMFFAPFTFGFNYSPKELSNRQWISTWKFGGKDY</sequence>
<evidence type="ECO:0000256" key="10">
    <source>
        <dbReference type="ARBA" id="ARBA00022989"/>
    </source>
</evidence>
<proteinExistence type="inferred from homology"/>
<feature type="domain" description="MIR" evidence="15">
    <location>
        <begin position="487"/>
        <end position="545"/>
    </location>
</feature>
<evidence type="ECO:0000256" key="8">
    <source>
        <dbReference type="ARBA" id="ARBA00022737"/>
    </source>
</evidence>
<keyword evidence="9 14" id="KW-0256">Endoplasmic reticulum</keyword>
<comment type="pathway">
    <text evidence="2 14">Protein modification; protein glycosylation.</text>
</comment>
<feature type="transmembrane region" description="Helical" evidence="14">
    <location>
        <begin position="687"/>
        <end position="705"/>
    </location>
</feature>
<dbReference type="Gene3D" id="2.80.10.50">
    <property type="match status" value="1"/>
</dbReference>
<feature type="transmembrane region" description="Helical" evidence="14">
    <location>
        <begin position="188"/>
        <end position="209"/>
    </location>
</feature>
<dbReference type="EMBL" id="JANBPU010000011">
    <property type="protein sequence ID" value="KAJ1920639.1"/>
    <property type="molecule type" value="Genomic_DNA"/>
</dbReference>
<dbReference type="InterPro" id="IPR027005">
    <property type="entry name" value="PMT-like"/>
</dbReference>
<comment type="function">
    <text evidence="14">Transfers mannose from Dol-P-mannose to Ser or Thr residues on proteins.</text>
</comment>
<evidence type="ECO:0000313" key="17">
    <source>
        <dbReference type="Proteomes" id="UP001150538"/>
    </source>
</evidence>
<evidence type="ECO:0000256" key="2">
    <source>
        <dbReference type="ARBA" id="ARBA00004922"/>
    </source>
</evidence>
<evidence type="ECO:0000256" key="4">
    <source>
        <dbReference type="ARBA" id="ARBA00012839"/>
    </source>
</evidence>
<evidence type="ECO:0000256" key="3">
    <source>
        <dbReference type="ARBA" id="ARBA00007222"/>
    </source>
</evidence>
<keyword evidence="11 14" id="KW-0472">Membrane</keyword>
<feature type="transmembrane region" description="Helical" evidence="14">
    <location>
        <begin position="302"/>
        <end position="321"/>
    </location>
</feature>
<evidence type="ECO:0000313" key="16">
    <source>
        <dbReference type="EMBL" id="KAJ1920639.1"/>
    </source>
</evidence>
<feature type="transmembrane region" description="Helical" evidence="14">
    <location>
        <begin position="725"/>
        <end position="746"/>
    </location>
</feature>
<dbReference type="InterPro" id="IPR032421">
    <property type="entry name" value="PMT_4TMC"/>
</dbReference>
<dbReference type="FunFam" id="2.80.10.50:FF:000012">
    <property type="entry name" value="Protein O-mannosyl-transferase 1"/>
    <property type="match status" value="1"/>
</dbReference>
<evidence type="ECO:0000256" key="14">
    <source>
        <dbReference type="RuleBase" id="RU367007"/>
    </source>
</evidence>
<keyword evidence="8" id="KW-0677">Repeat</keyword>
<keyword evidence="5 14" id="KW-0328">Glycosyltransferase</keyword>
<feature type="transmembrane region" description="Helical" evidence="14">
    <location>
        <begin position="623"/>
        <end position="642"/>
    </location>
</feature>
<gene>
    <name evidence="16" type="primary">PMT2_3</name>
    <name evidence="16" type="ORF">H4219_001197</name>
</gene>
<feature type="transmembrane region" description="Helical" evidence="14">
    <location>
        <begin position="662"/>
        <end position="680"/>
    </location>
</feature>
<dbReference type="Proteomes" id="UP001150538">
    <property type="component" value="Unassembled WGS sequence"/>
</dbReference>
<keyword evidence="6 14" id="KW-0808">Transferase</keyword>
<comment type="caution">
    <text evidence="16">The sequence shown here is derived from an EMBL/GenBank/DDBJ whole genome shotgun (WGS) entry which is preliminary data.</text>
</comment>
<keyword evidence="10 14" id="KW-1133">Transmembrane helix</keyword>
<organism evidence="16 17">
    <name type="scientific">Mycoemilia scoparia</name>
    <dbReference type="NCBI Taxonomy" id="417184"/>
    <lineage>
        <taxon>Eukaryota</taxon>
        <taxon>Fungi</taxon>
        <taxon>Fungi incertae sedis</taxon>
        <taxon>Zoopagomycota</taxon>
        <taxon>Kickxellomycotina</taxon>
        <taxon>Kickxellomycetes</taxon>
        <taxon>Kickxellales</taxon>
        <taxon>Kickxellaceae</taxon>
        <taxon>Mycoemilia</taxon>
    </lineage>
</organism>
<dbReference type="SUPFAM" id="SSF82109">
    <property type="entry name" value="MIR domain"/>
    <property type="match status" value="1"/>
</dbReference>
<name>A0A9W8DWE1_9FUNG</name>
<evidence type="ECO:0000256" key="11">
    <source>
        <dbReference type="ARBA" id="ARBA00023136"/>
    </source>
</evidence>
<evidence type="ECO:0000256" key="13">
    <source>
        <dbReference type="ARBA" id="ARBA00045102"/>
    </source>
</evidence>
<evidence type="ECO:0000256" key="5">
    <source>
        <dbReference type="ARBA" id="ARBA00022676"/>
    </source>
</evidence>
<reference evidence="16" key="1">
    <citation type="submission" date="2022-07" db="EMBL/GenBank/DDBJ databases">
        <title>Phylogenomic reconstructions and comparative analyses of Kickxellomycotina fungi.</title>
        <authorList>
            <person name="Reynolds N.K."/>
            <person name="Stajich J.E."/>
            <person name="Barry K."/>
            <person name="Grigoriev I.V."/>
            <person name="Crous P."/>
            <person name="Smith M.E."/>
        </authorList>
    </citation>
    <scope>NUCLEOTIDE SEQUENCE</scope>
    <source>
        <strain evidence="16">NBRC 100468</strain>
    </source>
</reference>
<evidence type="ECO:0000256" key="6">
    <source>
        <dbReference type="ARBA" id="ARBA00022679"/>
    </source>
</evidence>
<dbReference type="AlphaFoldDB" id="A0A9W8DWE1"/>
<evidence type="ECO:0000259" key="15">
    <source>
        <dbReference type="PROSITE" id="PS50919"/>
    </source>
</evidence>
<dbReference type="PANTHER" id="PTHR10050:SF46">
    <property type="entry name" value="PROTEIN O-MANNOSYL-TRANSFERASE 2"/>
    <property type="match status" value="1"/>
</dbReference>
<comment type="similarity">
    <text evidence="3 14">Belongs to the glycosyltransferase 39 family.</text>
</comment>
<evidence type="ECO:0000256" key="9">
    <source>
        <dbReference type="ARBA" id="ARBA00022824"/>
    </source>
</evidence>
<keyword evidence="17" id="KW-1185">Reference proteome</keyword>
<feature type="transmembrane region" description="Helical" evidence="14">
    <location>
        <begin position="215"/>
        <end position="237"/>
    </location>
</feature>
<feature type="transmembrane region" description="Helical" evidence="14">
    <location>
        <begin position="249"/>
        <end position="282"/>
    </location>
</feature>
<dbReference type="Pfam" id="PF02366">
    <property type="entry name" value="PMT"/>
    <property type="match status" value="1"/>
</dbReference>
<evidence type="ECO:0000256" key="1">
    <source>
        <dbReference type="ARBA" id="ARBA00004477"/>
    </source>
</evidence>
<feature type="domain" description="MIR" evidence="15">
    <location>
        <begin position="355"/>
        <end position="409"/>
    </location>
</feature>
<dbReference type="Pfam" id="PF02815">
    <property type="entry name" value="MIR"/>
    <property type="match status" value="1"/>
</dbReference>
<keyword evidence="7 14" id="KW-0812">Transmembrane</keyword>
<evidence type="ECO:0000256" key="7">
    <source>
        <dbReference type="ARBA" id="ARBA00022692"/>
    </source>
</evidence>
<dbReference type="Pfam" id="PF16192">
    <property type="entry name" value="PMT_4TMC"/>
    <property type="match status" value="1"/>
</dbReference>
<accession>A0A9W8DWE1</accession>
<comment type="subcellular location">
    <subcellularLocation>
        <location evidence="1 14">Endoplasmic reticulum membrane</location>
        <topology evidence="1 14">Multi-pass membrane protein</topology>
    </subcellularLocation>
</comment>
<feature type="domain" description="MIR" evidence="15">
    <location>
        <begin position="421"/>
        <end position="478"/>
    </location>
</feature>
<dbReference type="EC" id="2.4.1.109" evidence="4 14"/>
<dbReference type="InterPro" id="IPR003342">
    <property type="entry name" value="ArnT-like_N"/>
</dbReference>
<dbReference type="SMART" id="SM00472">
    <property type="entry name" value="MIR"/>
    <property type="match status" value="3"/>
</dbReference>
<dbReference type="GO" id="GO:0004169">
    <property type="term" value="F:dolichyl-phosphate-mannose-protein mannosyltransferase activity"/>
    <property type="evidence" value="ECO:0007669"/>
    <property type="project" value="UniProtKB-UniRule"/>
</dbReference>
<dbReference type="PANTHER" id="PTHR10050">
    <property type="entry name" value="DOLICHYL-PHOSPHATE-MANNOSE--PROTEIN MANNOSYLTRANSFERASE"/>
    <property type="match status" value="1"/>
</dbReference>
<evidence type="ECO:0000256" key="12">
    <source>
        <dbReference type="ARBA" id="ARBA00045085"/>
    </source>
</evidence>
<dbReference type="GO" id="GO:0005789">
    <property type="term" value="C:endoplasmic reticulum membrane"/>
    <property type="evidence" value="ECO:0007669"/>
    <property type="project" value="UniProtKB-SubCell"/>
</dbReference>
<dbReference type="InterPro" id="IPR016093">
    <property type="entry name" value="MIR_motif"/>
</dbReference>
<dbReference type="InterPro" id="IPR036300">
    <property type="entry name" value="MIR_dom_sf"/>
</dbReference>
<dbReference type="OrthoDB" id="292747at2759"/>
<comment type="catalytic activity">
    <reaction evidence="12 14">
        <text>a di-trans,poly-cis-dolichyl beta-D-mannosyl phosphate + L-threonyl-[protein] = 3-O-(alpha-D-mannosyl)-L-threonyl-[protein] + a di-trans,poly-cis-dolichyl phosphate + H(+)</text>
        <dbReference type="Rhea" id="RHEA:53396"/>
        <dbReference type="Rhea" id="RHEA-COMP:11060"/>
        <dbReference type="Rhea" id="RHEA-COMP:13547"/>
        <dbReference type="Rhea" id="RHEA-COMP:19498"/>
        <dbReference type="Rhea" id="RHEA-COMP:19501"/>
        <dbReference type="ChEBI" id="CHEBI:15378"/>
        <dbReference type="ChEBI" id="CHEBI:30013"/>
        <dbReference type="ChEBI" id="CHEBI:57683"/>
        <dbReference type="ChEBI" id="CHEBI:58211"/>
        <dbReference type="ChEBI" id="CHEBI:137323"/>
        <dbReference type="EC" id="2.4.1.109"/>
    </reaction>
</comment>
<comment type="catalytic activity">
    <reaction evidence="13 14">
        <text>a di-trans,poly-cis-dolichyl beta-D-mannosyl phosphate + L-seryl-[protein] = 3-O-(alpha-D-mannosyl)-L-seryl-[protein] + a di-trans,poly-cis-dolichyl phosphate + H(+)</text>
        <dbReference type="Rhea" id="RHEA:17377"/>
        <dbReference type="Rhea" id="RHEA-COMP:9863"/>
        <dbReference type="Rhea" id="RHEA-COMP:13546"/>
        <dbReference type="Rhea" id="RHEA-COMP:19498"/>
        <dbReference type="Rhea" id="RHEA-COMP:19501"/>
        <dbReference type="ChEBI" id="CHEBI:15378"/>
        <dbReference type="ChEBI" id="CHEBI:29999"/>
        <dbReference type="ChEBI" id="CHEBI:57683"/>
        <dbReference type="ChEBI" id="CHEBI:58211"/>
        <dbReference type="ChEBI" id="CHEBI:137321"/>
        <dbReference type="EC" id="2.4.1.109"/>
    </reaction>
</comment>
<protein>
    <recommendedName>
        <fullName evidence="4 14">Dolichyl-phosphate-mannose--protein mannosyltransferase</fullName>
        <ecNumber evidence="4 14">2.4.1.109</ecNumber>
    </recommendedName>
</protein>
<dbReference type="PROSITE" id="PS50919">
    <property type="entry name" value="MIR"/>
    <property type="match status" value="3"/>
</dbReference>